<evidence type="ECO:0000313" key="6">
    <source>
        <dbReference type="Proteomes" id="UP000076532"/>
    </source>
</evidence>
<proteinExistence type="predicted"/>
<dbReference type="AlphaFoldDB" id="A0A166K0S7"/>
<dbReference type="PANTHER" id="PTHR23508:SF10">
    <property type="entry name" value="CARBOXYLIC ACID TRANSPORTER PROTEIN HOMOLOG"/>
    <property type="match status" value="1"/>
</dbReference>
<accession>A0A166K0S7</accession>
<evidence type="ECO:0000313" key="5">
    <source>
        <dbReference type="EMBL" id="KZP21406.1"/>
    </source>
</evidence>
<name>A0A166K0S7_9AGAM</name>
<protein>
    <recommendedName>
        <fullName evidence="7">Major facilitator superfamily (MFS) profile domain-containing protein</fullName>
    </recommendedName>
</protein>
<dbReference type="Proteomes" id="UP000076532">
    <property type="component" value="Unassembled WGS sequence"/>
</dbReference>
<evidence type="ECO:0000256" key="2">
    <source>
        <dbReference type="ARBA" id="ARBA00022692"/>
    </source>
</evidence>
<dbReference type="Gene3D" id="1.20.1250.20">
    <property type="entry name" value="MFS general substrate transporter like domains"/>
    <property type="match status" value="1"/>
</dbReference>
<dbReference type="EMBL" id="KV417547">
    <property type="protein sequence ID" value="KZP21406.1"/>
    <property type="molecule type" value="Genomic_DNA"/>
</dbReference>
<comment type="subcellular location">
    <subcellularLocation>
        <location evidence="1">Membrane</location>
        <topology evidence="1">Multi-pass membrane protein</topology>
    </subcellularLocation>
</comment>
<dbReference type="SUPFAM" id="SSF103473">
    <property type="entry name" value="MFS general substrate transporter"/>
    <property type="match status" value="1"/>
</dbReference>
<gene>
    <name evidence="5" type="ORF">FIBSPDRAFT_891114</name>
</gene>
<dbReference type="InterPro" id="IPR036259">
    <property type="entry name" value="MFS_trans_sf"/>
</dbReference>
<keyword evidence="3" id="KW-1133">Transmembrane helix</keyword>
<keyword evidence="4" id="KW-0472">Membrane</keyword>
<sequence>MDVVGSVWGWLARMVLRRHRLLLRLPPRDEPPGPLRQVRAHLTLHQRGRVRQHRRPLQPQVTLVFNLALCYVIKLGSGLVKIYPQFLAARSLLGAAMGGFWGLSAPSALENLPVELCGLASGVLHQGRAVGYLITAAVYLCLVPEQSRG</sequence>
<evidence type="ECO:0000256" key="4">
    <source>
        <dbReference type="ARBA" id="ARBA00023136"/>
    </source>
</evidence>
<evidence type="ECO:0008006" key="7">
    <source>
        <dbReference type="Google" id="ProtNLM"/>
    </source>
</evidence>
<evidence type="ECO:0000256" key="3">
    <source>
        <dbReference type="ARBA" id="ARBA00022989"/>
    </source>
</evidence>
<keyword evidence="2" id="KW-0812">Transmembrane</keyword>
<organism evidence="5 6">
    <name type="scientific">Athelia psychrophila</name>
    <dbReference type="NCBI Taxonomy" id="1759441"/>
    <lineage>
        <taxon>Eukaryota</taxon>
        <taxon>Fungi</taxon>
        <taxon>Dikarya</taxon>
        <taxon>Basidiomycota</taxon>
        <taxon>Agaricomycotina</taxon>
        <taxon>Agaricomycetes</taxon>
        <taxon>Agaricomycetidae</taxon>
        <taxon>Atheliales</taxon>
        <taxon>Atheliaceae</taxon>
        <taxon>Athelia</taxon>
    </lineage>
</organism>
<dbReference type="OrthoDB" id="5296287at2759"/>
<dbReference type="GO" id="GO:0015355">
    <property type="term" value="F:secondary active monocarboxylate transmembrane transporter activity"/>
    <property type="evidence" value="ECO:0007669"/>
    <property type="project" value="TreeGrafter"/>
</dbReference>
<dbReference type="GO" id="GO:0005886">
    <property type="term" value="C:plasma membrane"/>
    <property type="evidence" value="ECO:0007669"/>
    <property type="project" value="TreeGrafter"/>
</dbReference>
<dbReference type="GO" id="GO:0035879">
    <property type="term" value="P:plasma membrane lactate transport"/>
    <property type="evidence" value="ECO:0007669"/>
    <property type="project" value="TreeGrafter"/>
</dbReference>
<evidence type="ECO:0000256" key="1">
    <source>
        <dbReference type="ARBA" id="ARBA00004141"/>
    </source>
</evidence>
<dbReference type="PANTHER" id="PTHR23508">
    <property type="entry name" value="CARBOXYLIC ACID TRANSPORTER PROTEIN HOMOLOG"/>
    <property type="match status" value="1"/>
</dbReference>
<dbReference type="STRING" id="436010.A0A166K0S7"/>
<keyword evidence="6" id="KW-1185">Reference proteome</keyword>
<reference evidence="5 6" key="1">
    <citation type="journal article" date="2016" name="Mol. Biol. Evol.">
        <title>Comparative Genomics of Early-Diverging Mushroom-Forming Fungi Provides Insights into the Origins of Lignocellulose Decay Capabilities.</title>
        <authorList>
            <person name="Nagy L.G."/>
            <person name="Riley R."/>
            <person name="Tritt A."/>
            <person name="Adam C."/>
            <person name="Daum C."/>
            <person name="Floudas D."/>
            <person name="Sun H."/>
            <person name="Yadav J.S."/>
            <person name="Pangilinan J."/>
            <person name="Larsson K.H."/>
            <person name="Matsuura K."/>
            <person name="Barry K."/>
            <person name="Labutti K."/>
            <person name="Kuo R."/>
            <person name="Ohm R.A."/>
            <person name="Bhattacharya S.S."/>
            <person name="Shirouzu T."/>
            <person name="Yoshinaga Y."/>
            <person name="Martin F.M."/>
            <person name="Grigoriev I.V."/>
            <person name="Hibbett D.S."/>
        </authorList>
    </citation>
    <scope>NUCLEOTIDE SEQUENCE [LARGE SCALE GENOMIC DNA]</scope>
    <source>
        <strain evidence="5 6">CBS 109695</strain>
    </source>
</reference>